<comment type="caution">
    <text evidence="1">The sequence shown here is derived from an EMBL/GenBank/DDBJ whole genome shotgun (WGS) entry which is preliminary data.</text>
</comment>
<reference evidence="1" key="1">
    <citation type="submission" date="2019-10" db="EMBL/GenBank/DDBJ databases">
        <authorList>
            <consortium name="DOE Joint Genome Institute"/>
            <person name="Kuo A."/>
            <person name="Miyauchi S."/>
            <person name="Kiss E."/>
            <person name="Drula E."/>
            <person name="Kohler A."/>
            <person name="Sanchez-Garcia M."/>
            <person name="Andreopoulos B."/>
            <person name="Barry K.W."/>
            <person name="Bonito G."/>
            <person name="Buee M."/>
            <person name="Carver A."/>
            <person name="Chen C."/>
            <person name="Cichocki N."/>
            <person name="Clum A."/>
            <person name="Culley D."/>
            <person name="Crous P.W."/>
            <person name="Fauchery L."/>
            <person name="Girlanda M."/>
            <person name="Hayes R."/>
            <person name="Keri Z."/>
            <person name="Labutti K."/>
            <person name="Lipzen A."/>
            <person name="Lombard V."/>
            <person name="Magnuson J."/>
            <person name="Maillard F."/>
            <person name="Morin E."/>
            <person name="Murat C."/>
            <person name="Nolan M."/>
            <person name="Ohm R."/>
            <person name="Pangilinan J."/>
            <person name="Pereira M."/>
            <person name="Perotto S."/>
            <person name="Peter M."/>
            <person name="Riley R."/>
            <person name="Sitrit Y."/>
            <person name="Stielow B."/>
            <person name="Szollosi G."/>
            <person name="Zifcakova L."/>
            <person name="Stursova M."/>
            <person name="Spatafora J.W."/>
            <person name="Tedersoo L."/>
            <person name="Vaario L.-M."/>
            <person name="Yamada A."/>
            <person name="Yan M."/>
            <person name="Wang P."/>
            <person name="Xu J."/>
            <person name="Bruns T."/>
            <person name="Baldrian P."/>
            <person name="Vilgalys R."/>
            <person name="Henrissat B."/>
            <person name="Grigoriev I.V."/>
            <person name="Hibbett D."/>
            <person name="Nagy L.G."/>
            <person name="Martin F.M."/>
        </authorList>
    </citation>
    <scope>NUCLEOTIDE SEQUENCE</scope>
    <source>
        <strain evidence="1">P2</strain>
    </source>
</reference>
<evidence type="ECO:0000313" key="1">
    <source>
        <dbReference type="EMBL" id="KAF9645799.1"/>
    </source>
</evidence>
<name>A0ACB6Z8F9_THEGA</name>
<proteinExistence type="predicted"/>
<evidence type="ECO:0000313" key="2">
    <source>
        <dbReference type="Proteomes" id="UP000886501"/>
    </source>
</evidence>
<gene>
    <name evidence="1" type="ORF">BDM02DRAFT_3119714</name>
</gene>
<organism evidence="1 2">
    <name type="scientific">Thelephora ganbajun</name>
    <name type="common">Ganba fungus</name>
    <dbReference type="NCBI Taxonomy" id="370292"/>
    <lineage>
        <taxon>Eukaryota</taxon>
        <taxon>Fungi</taxon>
        <taxon>Dikarya</taxon>
        <taxon>Basidiomycota</taxon>
        <taxon>Agaricomycotina</taxon>
        <taxon>Agaricomycetes</taxon>
        <taxon>Thelephorales</taxon>
        <taxon>Thelephoraceae</taxon>
        <taxon>Thelephora</taxon>
    </lineage>
</organism>
<sequence>MNPPSHVSESSSNHRSRLSSTSQSKEPCNLHRQRLSCHPSGLCAFSEATYPEDFMPLALLPRLSNRWQVRPILTHTISGACPTCSRIQQPNQFLHKYDQVSRVFRISHLPPCRYTPRLERSTSAFRMASTPVKPHFDFCTRYPLVVSLCDTSVSISTPPLSSGGRKYTSGLRLNHYPPLESNVDIDHLEVVSKGPSNTRVAPMRTEDRIRARSGVSKEFGGHSRSWGKGSLFTTIARTR</sequence>
<dbReference type="EMBL" id="MU118078">
    <property type="protein sequence ID" value="KAF9645799.1"/>
    <property type="molecule type" value="Genomic_DNA"/>
</dbReference>
<dbReference type="Proteomes" id="UP000886501">
    <property type="component" value="Unassembled WGS sequence"/>
</dbReference>
<protein>
    <submittedName>
        <fullName evidence="1">Uncharacterized protein</fullName>
    </submittedName>
</protein>
<reference evidence="1" key="2">
    <citation type="journal article" date="2020" name="Nat. Commun.">
        <title>Large-scale genome sequencing of mycorrhizal fungi provides insights into the early evolution of symbiotic traits.</title>
        <authorList>
            <person name="Miyauchi S."/>
            <person name="Kiss E."/>
            <person name="Kuo A."/>
            <person name="Drula E."/>
            <person name="Kohler A."/>
            <person name="Sanchez-Garcia M."/>
            <person name="Morin E."/>
            <person name="Andreopoulos B."/>
            <person name="Barry K.W."/>
            <person name="Bonito G."/>
            <person name="Buee M."/>
            <person name="Carver A."/>
            <person name="Chen C."/>
            <person name="Cichocki N."/>
            <person name="Clum A."/>
            <person name="Culley D."/>
            <person name="Crous P.W."/>
            <person name="Fauchery L."/>
            <person name="Girlanda M."/>
            <person name="Hayes R.D."/>
            <person name="Keri Z."/>
            <person name="LaButti K."/>
            <person name="Lipzen A."/>
            <person name="Lombard V."/>
            <person name="Magnuson J."/>
            <person name="Maillard F."/>
            <person name="Murat C."/>
            <person name="Nolan M."/>
            <person name="Ohm R.A."/>
            <person name="Pangilinan J."/>
            <person name="Pereira M.F."/>
            <person name="Perotto S."/>
            <person name="Peter M."/>
            <person name="Pfister S."/>
            <person name="Riley R."/>
            <person name="Sitrit Y."/>
            <person name="Stielow J.B."/>
            <person name="Szollosi G."/>
            <person name="Zifcakova L."/>
            <person name="Stursova M."/>
            <person name="Spatafora J.W."/>
            <person name="Tedersoo L."/>
            <person name="Vaario L.M."/>
            <person name="Yamada A."/>
            <person name="Yan M."/>
            <person name="Wang P."/>
            <person name="Xu J."/>
            <person name="Bruns T."/>
            <person name="Baldrian P."/>
            <person name="Vilgalys R."/>
            <person name="Dunand C."/>
            <person name="Henrissat B."/>
            <person name="Grigoriev I.V."/>
            <person name="Hibbett D."/>
            <person name="Nagy L.G."/>
            <person name="Martin F.M."/>
        </authorList>
    </citation>
    <scope>NUCLEOTIDE SEQUENCE</scope>
    <source>
        <strain evidence="1">P2</strain>
    </source>
</reference>
<keyword evidence="2" id="KW-1185">Reference proteome</keyword>
<accession>A0ACB6Z8F9</accession>